<dbReference type="GO" id="GO:0046983">
    <property type="term" value="F:protein dimerization activity"/>
    <property type="evidence" value="ECO:0007669"/>
    <property type="project" value="InterPro"/>
</dbReference>
<evidence type="ECO:0000259" key="1">
    <source>
        <dbReference type="Pfam" id="PF05699"/>
    </source>
</evidence>
<dbReference type="InterPro" id="IPR008906">
    <property type="entry name" value="HATC_C_dom"/>
</dbReference>
<keyword evidence="3" id="KW-1185">Reference proteome</keyword>
<name>A0A6A3ADI7_HIBSY</name>
<organism evidence="2 3">
    <name type="scientific">Hibiscus syriacus</name>
    <name type="common">Rose of Sharon</name>
    <dbReference type="NCBI Taxonomy" id="106335"/>
    <lineage>
        <taxon>Eukaryota</taxon>
        <taxon>Viridiplantae</taxon>
        <taxon>Streptophyta</taxon>
        <taxon>Embryophyta</taxon>
        <taxon>Tracheophyta</taxon>
        <taxon>Spermatophyta</taxon>
        <taxon>Magnoliopsida</taxon>
        <taxon>eudicotyledons</taxon>
        <taxon>Gunneridae</taxon>
        <taxon>Pentapetalae</taxon>
        <taxon>rosids</taxon>
        <taxon>malvids</taxon>
        <taxon>Malvales</taxon>
        <taxon>Malvaceae</taxon>
        <taxon>Malvoideae</taxon>
        <taxon>Hibiscus</taxon>
    </lineage>
</organism>
<dbReference type="EMBL" id="VEPZ02001013">
    <property type="protein sequence ID" value="KAE8701933.1"/>
    <property type="molecule type" value="Genomic_DNA"/>
</dbReference>
<dbReference type="Pfam" id="PF05699">
    <property type="entry name" value="Dimer_Tnp_hAT"/>
    <property type="match status" value="1"/>
</dbReference>
<proteinExistence type="predicted"/>
<dbReference type="SUPFAM" id="SSF53098">
    <property type="entry name" value="Ribonuclease H-like"/>
    <property type="match status" value="1"/>
</dbReference>
<dbReference type="PANTHER" id="PTHR23272:SF182">
    <property type="entry name" value="OS09G0381850 PROTEIN"/>
    <property type="match status" value="1"/>
</dbReference>
<sequence length="138" mass="15559">MWNPLYAAMNGAFDHGGRKWRGQWSAAGYDCNVAEEWKEEGSRLGKDEDCGLGWWKENNIKFNILSKMTADILAIPVTTVASESAFSAGGRVIDPHRSSLGTKMVDMLVCGADWYRQYYGLEKNKNKQNEDIIHVEIP</sequence>
<evidence type="ECO:0000313" key="2">
    <source>
        <dbReference type="EMBL" id="KAE8701933.1"/>
    </source>
</evidence>
<evidence type="ECO:0000313" key="3">
    <source>
        <dbReference type="Proteomes" id="UP000436088"/>
    </source>
</evidence>
<accession>A0A6A3ADI7</accession>
<comment type="caution">
    <text evidence="2">The sequence shown here is derived from an EMBL/GenBank/DDBJ whole genome shotgun (WGS) entry which is preliminary data.</text>
</comment>
<gene>
    <name evidence="2" type="ORF">F3Y22_tig00110503pilonHSYRG00173</name>
</gene>
<reference evidence="2" key="1">
    <citation type="submission" date="2019-09" db="EMBL/GenBank/DDBJ databases">
        <title>Draft genome information of white flower Hibiscus syriacus.</title>
        <authorList>
            <person name="Kim Y.-M."/>
        </authorList>
    </citation>
    <scope>NUCLEOTIDE SEQUENCE [LARGE SCALE GENOMIC DNA]</scope>
    <source>
        <strain evidence="2">YM2019G1</strain>
    </source>
</reference>
<dbReference type="AlphaFoldDB" id="A0A6A3ADI7"/>
<dbReference type="InterPro" id="IPR012337">
    <property type="entry name" value="RNaseH-like_sf"/>
</dbReference>
<protein>
    <recommendedName>
        <fullName evidence="1">HAT C-terminal dimerisation domain-containing protein</fullName>
    </recommendedName>
</protein>
<dbReference type="PANTHER" id="PTHR23272">
    <property type="entry name" value="BED FINGER-RELATED"/>
    <property type="match status" value="1"/>
</dbReference>
<dbReference type="Proteomes" id="UP000436088">
    <property type="component" value="Unassembled WGS sequence"/>
</dbReference>
<feature type="domain" description="HAT C-terminal dimerisation" evidence="1">
    <location>
        <begin position="52"/>
        <end position="114"/>
    </location>
</feature>